<dbReference type="AlphaFoldDB" id="A0A7C1T8L9"/>
<keyword evidence="1" id="KW-0175">Coiled coil</keyword>
<evidence type="ECO:0000256" key="1">
    <source>
        <dbReference type="SAM" id="Coils"/>
    </source>
</evidence>
<protein>
    <submittedName>
        <fullName evidence="2">Uncharacterized protein</fullName>
    </submittedName>
</protein>
<proteinExistence type="predicted"/>
<feature type="coiled-coil region" evidence="1">
    <location>
        <begin position="33"/>
        <end position="63"/>
    </location>
</feature>
<evidence type="ECO:0000313" key="2">
    <source>
        <dbReference type="EMBL" id="HEB44885.1"/>
    </source>
</evidence>
<gene>
    <name evidence="2" type="ORF">ENP70_14595</name>
</gene>
<sequence length="101" mass="11378">MNREKVIAGALLVVGLLVPLRLSQQEPQGESEFQRLRRELEALKEGQARIEKQLQEIKSLLNAILAARPSEPREIVLSVDGAAWKGEKTARLVLIEFSDYQ</sequence>
<reference evidence="2" key="1">
    <citation type="journal article" date="2020" name="mSystems">
        <title>Genome- and Community-Level Interaction Insights into Carbon Utilization and Element Cycling Functions of Hydrothermarchaeota in Hydrothermal Sediment.</title>
        <authorList>
            <person name="Zhou Z."/>
            <person name="Liu Y."/>
            <person name="Xu W."/>
            <person name="Pan J."/>
            <person name="Luo Z.H."/>
            <person name="Li M."/>
        </authorList>
    </citation>
    <scope>NUCLEOTIDE SEQUENCE [LARGE SCALE GENOMIC DNA]</scope>
    <source>
        <strain evidence="2">SpSt-243</strain>
    </source>
</reference>
<name>A0A7C1T8L9_9HYPH</name>
<dbReference type="EMBL" id="DSKI01000748">
    <property type="protein sequence ID" value="HEB44885.1"/>
    <property type="molecule type" value="Genomic_DNA"/>
</dbReference>
<comment type="caution">
    <text evidence="2">The sequence shown here is derived from an EMBL/GenBank/DDBJ whole genome shotgun (WGS) entry which is preliminary data.</text>
</comment>
<accession>A0A7C1T8L9</accession>
<organism evidence="2">
    <name type="scientific">Agrobacterium albertimagni</name>
    <dbReference type="NCBI Taxonomy" id="147266"/>
    <lineage>
        <taxon>Bacteria</taxon>
        <taxon>Pseudomonadati</taxon>
        <taxon>Pseudomonadota</taxon>
        <taxon>Alphaproteobacteria</taxon>
        <taxon>Hyphomicrobiales</taxon>
        <taxon>Rhizobiaceae</taxon>
        <taxon>Rhizobium/Agrobacterium group</taxon>
        <taxon>Agrobacterium</taxon>
    </lineage>
</organism>